<organism evidence="1 2">
    <name type="scientific">Streptomonospora nanhaiensis</name>
    <dbReference type="NCBI Taxonomy" id="1323731"/>
    <lineage>
        <taxon>Bacteria</taxon>
        <taxon>Bacillati</taxon>
        <taxon>Actinomycetota</taxon>
        <taxon>Actinomycetes</taxon>
        <taxon>Streptosporangiales</taxon>
        <taxon>Nocardiopsidaceae</taxon>
        <taxon>Streptomonospora</taxon>
    </lineage>
</organism>
<comment type="caution">
    <text evidence="1">The sequence shown here is derived from an EMBL/GenBank/DDBJ whole genome shotgun (WGS) entry which is preliminary data.</text>
</comment>
<gene>
    <name evidence="1" type="ORF">HNR12_002752</name>
</gene>
<protein>
    <submittedName>
        <fullName evidence="1">Uncharacterized protein</fullName>
    </submittedName>
</protein>
<evidence type="ECO:0000313" key="2">
    <source>
        <dbReference type="Proteomes" id="UP000575985"/>
    </source>
</evidence>
<dbReference type="RefSeq" id="WP_218901934.1">
    <property type="nucleotide sequence ID" value="NZ_JACCFO010000001.1"/>
</dbReference>
<name>A0A853BP32_9ACTN</name>
<keyword evidence="2" id="KW-1185">Reference proteome</keyword>
<dbReference type="AlphaFoldDB" id="A0A853BP32"/>
<dbReference type="Proteomes" id="UP000575985">
    <property type="component" value="Unassembled WGS sequence"/>
</dbReference>
<accession>A0A853BP32</accession>
<dbReference type="EMBL" id="JACCFO010000001">
    <property type="protein sequence ID" value="NYI96475.1"/>
    <property type="molecule type" value="Genomic_DNA"/>
</dbReference>
<evidence type="ECO:0000313" key="1">
    <source>
        <dbReference type="EMBL" id="NYI96475.1"/>
    </source>
</evidence>
<proteinExistence type="predicted"/>
<sequence length="133" mass="14526">MTRLICADETTSGGRTPALVLDLAGERVSVREVIRRRVFQEAAEYNARESAGPFRGLVRPTEAEAALNGPREPRHAPRRVDPEEQFAAAVAAFSRNGFLVLTGDRQLTDLDEEVELTPGLEVTFLKLVPLVGG</sequence>
<reference evidence="1 2" key="1">
    <citation type="submission" date="2020-07" db="EMBL/GenBank/DDBJ databases">
        <title>Sequencing the genomes of 1000 actinobacteria strains.</title>
        <authorList>
            <person name="Klenk H.-P."/>
        </authorList>
    </citation>
    <scope>NUCLEOTIDE SEQUENCE [LARGE SCALE GENOMIC DNA]</scope>
    <source>
        <strain evidence="1 2">DSM 45927</strain>
    </source>
</reference>